<keyword evidence="2" id="KW-1185">Reference proteome</keyword>
<name>A0ABR7AS96_9SPHN</name>
<evidence type="ECO:0000313" key="1">
    <source>
        <dbReference type="EMBL" id="MBC3943335.1"/>
    </source>
</evidence>
<dbReference type="RefSeq" id="WP_187504922.1">
    <property type="nucleotide sequence ID" value="NZ_CP162536.1"/>
</dbReference>
<proteinExistence type="predicted"/>
<organism evidence="1 2">
    <name type="scientific">Sphingomonas albertensis</name>
    <dbReference type="NCBI Taxonomy" id="2762591"/>
    <lineage>
        <taxon>Bacteria</taxon>
        <taxon>Pseudomonadati</taxon>
        <taxon>Pseudomonadota</taxon>
        <taxon>Alphaproteobacteria</taxon>
        <taxon>Sphingomonadales</taxon>
        <taxon>Sphingomonadaceae</taxon>
        <taxon>Sphingomonas</taxon>
    </lineage>
</organism>
<dbReference type="EMBL" id="JACONT010000048">
    <property type="protein sequence ID" value="MBC3943335.1"/>
    <property type="molecule type" value="Genomic_DNA"/>
</dbReference>
<comment type="caution">
    <text evidence="1">The sequence shown here is derived from an EMBL/GenBank/DDBJ whole genome shotgun (WGS) entry which is preliminary data.</text>
</comment>
<protein>
    <recommendedName>
        <fullName evidence="3">HNH endonuclease</fullName>
    </recommendedName>
</protein>
<accession>A0ABR7AS96</accession>
<evidence type="ECO:0000313" key="2">
    <source>
        <dbReference type="Proteomes" id="UP000597613"/>
    </source>
</evidence>
<sequence length="78" mass="8372">MAWNSSCPRCVASKFACDDHYVPSTAAPAHWNSADHIRDASEAELIGMSFATRTACMSNDARAELDRRAATLARAGDA</sequence>
<dbReference type="Proteomes" id="UP000597613">
    <property type="component" value="Unassembled WGS sequence"/>
</dbReference>
<gene>
    <name evidence="1" type="ORF">H8S47_16780</name>
</gene>
<evidence type="ECO:0008006" key="3">
    <source>
        <dbReference type="Google" id="ProtNLM"/>
    </source>
</evidence>
<reference evidence="1 2" key="1">
    <citation type="submission" date="2020-08" db="EMBL/GenBank/DDBJ databases">
        <title>Putative novel bacterial strains isolated from necrotic wheat leaf tissues caused by Xanthomonas translucens.</title>
        <authorList>
            <person name="Tambong J.T."/>
        </authorList>
    </citation>
    <scope>NUCLEOTIDE SEQUENCE [LARGE SCALE GENOMIC DNA]</scope>
    <source>
        <strain evidence="2">DOAB 1063</strain>
    </source>
</reference>